<dbReference type="STRING" id="45286.A0A120K0U9"/>
<keyword evidence="2" id="KW-0732">Signal</keyword>
<dbReference type="EMBL" id="CP014242">
    <property type="protein sequence ID" value="AMD18705.1"/>
    <property type="molecule type" value="Genomic_DNA"/>
</dbReference>
<evidence type="ECO:0000256" key="1">
    <source>
        <dbReference type="SAM" id="Phobius"/>
    </source>
</evidence>
<proteinExistence type="predicted"/>
<evidence type="ECO:0000313" key="4">
    <source>
        <dbReference type="Proteomes" id="UP000243052"/>
    </source>
</evidence>
<keyword evidence="1" id="KW-0812">Transmembrane</keyword>
<dbReference type="GeneID" id="28721861"/>
<reference evidence="3 4" key="1">
    <citation type="submission" date="2016-01" db="EMBL/GenBank/DDBJ databases">
        <title>Genome sequence of the yeast Holleya sinecauda.</title>
        <authorList>
            <person name="Dietrich F.S."/>
        </authorList>
    </citation>
    <scope>NUCLEOTIDE SEQUENCE [LARGE SCALE GENOMIC DNA]</scope>
    <source>
        <strain evidence="3 4">ATCC 58844</strain>
    </source>
</reference>
<gene>
    <name evidence="3" type="ORF">AW171_hschr2220</name>
</gene>
<name>A0A120K0U9_9SACH</name>
<accession>A0A120K0U9</accession>
<feature type="transmembrane region" description="Helical" evidence="1">
    <location>
        <begin position="38"/>
        <end position="61"/>
    </location>
</feature>
<evidence type="ECO:0000313" key="3">
    <source>
        <dbReference type="EMBL" id="AMD18705.1"/>
    </source>
</evidence>
<protein>
    <submittedName>
        <fullName evidence="3">HBL197Wp</fullName>
    </submittedName>
</protein>
<keyword evidence="1" id="KW-1133">Transmembrane helix</keyword>
<keyword evidence="4" id="KW-1185">Reference proteome</keyword>
<keyword evidence="1" id="KW-0472">Membrane</keyword>
<feature type="signal peptide" evidence="2">
    <location>
        <begin position="1"/>
        <end position="20"/>
    </location>
</feature>
<dbReference type="AlphaFoldDB" id="A0A120K0U9"/>
<sequence length="62" mass="5933">MKFTNYVIALTGAFATLASAQSAINATNASAGGNSANAGAMLNGFVPSIAGAAVAGILAFLV</sequence>
<evidence type="ECO:0000256" key="2">
    <source>
        <dbReference type="SAM" id="SignalP"/>
    </source>
</evidence>
<organism evidence="3 4">
    <name type="scientific">Eremothecium sinecaudum</name>
    <dbReference type="NCBI Taxonomy" id="45286"/>
    <lineage>
        <taxon>Eukaryota</taxon>
        <taxon>Fungi</taxon>
        <taxon>Dikarya</taxon>
        <taxon>Ascomycota</taxon>
        <taxon>Saccharomycotina</taxon>
        <taxon>Saccharomycetes</taxon>
        <taxon>Saccharomycetales</taxon>
        <taxon>Saccharomycetaceae</taxon>
        <taxon>Eremothecium</taxon>
    </lineage>
</organism>
<dbReference type="Proteomes" id="UP000243052">
    <property type="component" value="Chromosome ii"/>
</dbReference>
<feature type="chain" id="PRO_5007167078" evidence="2">
    <location>
        <begin position="21"/>
        <end position="62"/>
    </location>
</feature>
<dbReference type="RefSeq" id="XP_017985701.1">
    <property type="nucleotide sequence ID" value="XM_018130203.1"/>
</dbReference>